<protein>
    <submittedName>
        <fullName evidence="3">Glycerophosphoryl diester phosphodiesterase</fullName>
    </submittedName>
</protein>
<dbReference type="EMBL" id="PDND01000159">
    <property type="protein sequence ID" value="PGH30722.1"/>
    <property type="molecule type" value="Genomic_DNA"/>
</dbReference>
<dbReference type="STRING" id="73230.A0A2B7ZCJ0"/>
<dbReference type="AlphaFoldDB" id="A0A2B7ZCJ0"/>
<dbReference type="GO" id="GO:0008081">
    <property type="term" value="F:phosphoric diester hydrolase activity"/>
    <property type="evidence" value="ECO:0007669"/>
    <property type="project" value="InterPro"/>
</dbReference>
<dbReference type="PROSITE" id="PS51704">
    <property type="entry name" value="GP_PDE"/>
    <property type="match status" value="1"/>
</dbReference>
<comment type="caution">
    <text evidence="3">The sequence shown here is derived from an EMBL/GenBank/DDBJ whole genome shotgun (WGS) entry which is preliminary data.</text>
</comment>
<dbReference type="VEuPathDB" id="FungiDB:EMCG_02378"/>
<feature type="region of interest" description="Disordered" evidence="1">
    <location>
        <begin position="19"/>
        <end position="40"/>
    </location>
</feature>
<organism evidence="3 4">
    <name type="scientific">[Emmonsia] crescens</name>
    <dbReference type="NCBI Taxonomy" id="73230"/>
    <lineage>
        <taxon>Eukaryota</taxon>
        <taxon>Fungi</taxon>
        <taxon>Dikarya</taxon>
        <taxon>Ascomycota</taxon>
        <taxon>Pezizomycotina</taxon>
        <taxon>Eurotiomycetes</taxon>
        <taxon>Eurotiomycetidae</taxon>
        <taxon>Onygenales</taxon>
        <taxon>Ajellomycetaceae</taxon>
        <taxon>Emergomyces</taxon>
    </lineage>
</organism>
<reference evidence="3 4" key="1">
    <citation type="submission" date="2017-10" db="EMBL/GenBank/DDBJ databases">
        <title>Comparative genomics in systemic dimorphic fungi from Ajellomycetaceae.</title>
        <authorList>
            <person name="Munoz J.F."/>
            <person name="Mcewen J.G."/>
            <person name="Clay O.K."/>
            <person name="Cuomo C.A."/>
        </authorList>
    </citation>
    <scope>NUCLEOTIDE SEQUENCE [LARGE SCALE GENOMIC DNA]</scope>
    <source>
        <strain evidence="3 4">UAMH4076</strain>
    </source>
</reference>
<dbReference type="Proteomes" id="UP000226031">
    <property type="component" value="Unassembled WGS sequence"/>
</dbReference>
<dbReference type="PANTHER" id="PTHR43805:SF1">
    <property type="entry name" value="GP-PDE DOMAIN-CONTAINING PROTEIN"/>
    <property type="match status" value="1"/>
</dbReference>
<dbReference type="CDD" id="cd08570">
    <property type="entry name" value="GDPD_YPL206cp_fungi"/>
    <property type="match status" value="1"/>
</dbReference>
<dbReference type="Gene3D" id="3.20.20.190">
    <property type="entry name" value="Phosphatidylinositol (PI) phosphodiesterase"/>
    <property type="match status" value="1"/>
</dbReference>
<keyword evidence="4" id="KW-1185">Reference proteome</keyword>
<gene>
    <name evidence="3" type="ORF">GX50_06535</name>
</gene>
<proteinExistence type="predicted"/>
<dbReference type="InterPro" id="IPR030395">
    <property type="entry name" value="GP_PDE_dom"/>
</dbReference>
<evidence type="ECO:0000313" key="4">
    <source>
        <dbReference type="Proteomes" id="UP000226031"/>
    </source>
</evidence>
<dbReference type="InterPro" id="IPR017946">
    <property type="entry name" value="PLC-like_Pdiesterase_TIM-brl"/>
</dbReference>
<name>A0A2B7ZCJ0_9EURO</name>
<evidence type="ECO:0000256" key="1">
    <source>
        <dbReference type="SAM" id="MobiDB-lite"/>
    </source>
</evidence>
<sequence>MDAETPILENVMATLQYSLKARRPTSPSSPKPLEKAGHFPQAQWVDRGRNKDVTRAKPFTIAHRGFKAKYPENTMSAFTHAIRVGAQGLETDVHLSRDGEIVLSHDATLQRCFGVKKRIIDCDWQYISSLRTRREPFEPMPRLVDLLRYISTPERKHVWLLLDIKLDNHPETIMRAIANLLHSIPSEHRPWNKRIIIGCWTAEYLSLCHTYLPSFPVSLISYSLIYARKFLQIPNIFFNIKLKALMGPGGAQFLEDAKNAQQKVFAWTVNDESFMRWSIRHTMDGVVTDNSELFQRICDGWKVERRCFYNNNGYKYGLLDKGDGYDGDGDDYEDDDEDDGITVLQHVNILIAGVILYVLGSMFATVHQVDLKEFLDELYDEYEK</sequence>
<feature type="domain" description="GP-PDE" evidence="2">
    <location>
        <begin position="58"/>
        <end position="298"/>
    </location>
</feature>
<dbReference type="PANTHER" id="PTHR43805">
    <property type="entry name" value="GLYCEROPHOSPHORYL DIESTER PHOSPHODIESTERASE"/>
    <property type="match status" value="1"/>
</dbReference>
<dbReference type="SUPFAM" id="SSF51695">
    <property type="entry name" value="PLC-like phosphodiesterases"/>
    <property type="match status" value="1"/>
</dbReference>
<dbReference type="Pfam" id="PF03009">
    <property type="entry name" value="GDPD"/>
    <property type="match status" value="1"/>
</dbReference>
<dbReference type="GO" id="GO:0006629">
    <property type="term" value="P:lipid metabolic process"/>
    <property type="evidence" value="ECO:0007669"/>
    <property type="project" value="InterPro"/>
</dbReference>
<accession>A0A2B7ZCJ0</accession>
<evidence type="ECO:0000313" key="3">
    <source>
        <dbReference type="EMBL" id="PGH30722.1"/>
    </source>
</evidence>
<evidence type="ECO:0000259" key="2">
    <source>
        <dbReference type="PROSITE" id="PS51704"/>
    </source>
</evidence>